<dbReference type="OrthoDB" id="649363at2759"/>
<dbReference type="Gramene" id="TVU20661">
    <property type="protein sequence ID" value="TVU20661"/>
    <property type="gene ID" value="EJB05_36879"/>
</dbReference>
<organism evidence="2 3">
    <name type="scientific">Eragrostis curvula</name>
    <name type="common">weeping love grass</name>
    <dbReference type="NCBI Taxonomy" id="38414"/>
    <lineage>
        <taxon>Eukaryota</taxon>
        <taxon>Viridiplantae</taxon>
        <taxon>Streptophyta</taxon>
        <taxon>Embryophyta</taxon>
        <taxon>Tracheophyta</taxon>
        <taxon>Spermatophyta</taxon>
        <taxon>Magnoliopsida</taxon>
        <taxon>Liliopsida</taxon>
        <taxon>Poales</taxon>
        <taxon>Poaceae</taxon>
        <taxon>PACMAD clade</taxon>
        <taxon>Chloridoideae</taxon>
        <taxon>Eragrostideae</taxon>
        <taxon>Eragrostidinae</taxon>
        <taxon>Eragrostis</taxon>
    </lineage>
</organism>
<feature type="domain" description="Reverse transcriptase zinc-binding" evidence="1">
    <location>
        <begin position="25"/>
        <end position="109"/>
    </location>
</feature>
<sequence>MVLSLVKNQAEDDSIVWTPRPSGTYSARSAYLIQFKDVPKTKFKLLVWKPWAPPKCRFFAWLLLHGRIWTAQRLQKRGWPNNYFCPMCYRNLETITHLFIECPAVQRLWGRMATWTGLEAL</sequence>
<dbReference type="Pfam" id="PF13966">
    <property type="entry name" value="zf-RVT"/>
    <property type="match status" value="1"/>
</dbReference>
<comment type="caution">
    <text evidence="2">The sequence shown here is derived from an EMBL/GenBank/DDBJ whole genome shotgun (WGS) entry which is preliminary data.</text>
</comment>
<protein>
    <recommendedName>
        <fullName evidence="1">Reverse transcriptase zinc-binding domain-containing protein</fullName>
    </recommendedName>
</protein>
<dbReference type="Proteomes" id="UP000324897">
    <property type="component" value="Chromosome 7"/>
</dbReference>
<dbReference type="InterPro" id="IPR026960">
    <property type="entry name" value="RVT-Znf"/>
</dbReference>
<proteinExistence type="predicted"/>
<name>A0A5J9UBS0_9POAL</name>
<evidence type="ECO:0000313" key="2">
    <source>
        <dbReference type="EMBL" id="TVU20661.1"/>
    </source>
</evidence>
<dbReference type="AlphaFoldDB" id="A0A5J9UBS0"/>
<feature type="non-terminal residue" evidence="2">
    <location>
        <position position="121"/>
    </location>
</feature>
<evidence type="ECO:0000313" key="3">
    <source>
        <dbReference type="Proteomes" id="UP000324897"/>
    </source>
</evidence>
<dbReference type="EMBL" id="RWGY01000029">
    <property type="protein sequence ID" value="TVU20661.1"/>
    <property type="molecule type" value="Genomic_DNA"/>
</dbReference>
<accession>A0A5J9UBS0</accession>
<evidence type="ECO:0000259" key="1">
    <source>
        <dbReference type="Pfam" id="PF13966"/>
    </source>
</evidence>
<reference evidence="2 3" key="1">
    <citation type="journal article" date="2019" name="Sci. Rep.">
        <title>A high-quality genome of Eragrostis curvula grass provides insights into Poaceae evolution and supports new strategies to enhance forage quality.</title>
        <authorList>
            <person name="Carballo J."/>
            <person name="Santos B.A.C.M."/>
            <person name="Zappacosta D."/>
            <person name="Garbus I."/>
            <person name="Selva J.P."/>
            <person name="Gallo C.A."/>
            <person name="Diaz A."/>
            <person name="Albertini E."/>
            <person name="Caccamo M."/>
            <person name="Echenique V."/>
        </authorList>
    </citation>
    <scope>NUCLEOTIDE SEQUENCE [LARGE SCALE GENOMIC DNA]</scope>
    <source>
        <strain evidence="3">cv. Victoria</strain>
        <tissue evidence="2">Leaf</tissue>
    </source>
</reference>
<keyword evidence="3" id="KW-1185">Reference proteome</keyword>
<gene>
    <name evidence="2" type="ORF">EJB05_36879</name>
</gene>